<evidence type="ECO:0000256" key="3">
    <source>
        <dbReference type="SAM" id="MobiDB-lite"/>
    </source>
</evidence>
<dbReference type="PANTHER" id="PTHR10434:SF55">
    <property type="entry name" value="POSSIBLE ACYLTRANSFERASE"/>
    <property type="match status" value="1"/>
</dbReference>
<dbReference type="PANTHER" id="PTHR10434">
    <property type="entry name" value="1-ACYL-SN-GLYCEROL-3-PHOSPHATE ACYLTRANSFERASE"/>
    <property type="match status" value="1"/>
</dbReference>
<name>A0ABY2IEN5_9MICO</name>
<feature type="compositionally biased region" description="Basic and acidic residues" evidence="3">
    <location>
        <begin position="252"/>
        <end position="263"/>
    </location>
</feature>
<evidence type="ECO:0000259" key="4">
    <source>
        <dbReference type="SMART" id="SM00563"/>
    </source>
</evidence>
<feature type="compositionally biased region" description="Basic residues" evidence="3">
    <location>
        <begin position="266"/>
        <end position="278"/>
    </location>
</feature>
<feature type="domain" description="Phospholipid/glycerol acyltransferase" evidence="4">
    <location>
        <begin position="42"/>
        <end position="157"/>
    </location>
</feature>
<evidence type="ECO:0000256" key="1">
    <source>
        <dbReference type="ARBA" id="ARBA00022679"/>
    </source>
</evidence>
<feature type="region of interest" description="Disordered" evidence="3">
    <location>
        <begin position="252"/>
        <end position="298"/>
    </location>
</feature>
<reference evidence="5 6" key="1">
    <citation type="submission" date="2019-03" db="EMBL/GenBank/DDBJ databases">
        <title>Genomics of glacier-inhabiting Cryobacterium strains.</title>
        <authorList>
            <person name="Liu Q."/>
            <person name="Xin Y.-H."/>
        </authorList>
    </citation>
    <scope>NUCLEOTIDE SEQUENCE [LARGE SCALE GENOMIC DNA]</scope>
    <source>
        <strain evidence="5 6">MDB2-B</strain>
    </source>
</reference>
<feature type="compositionally biased region" description="Basic and acidic residues" evidence="3">
    <location>
        <begin position="288"/>
        <end position="298"/>
    </location>
</feature>
<dbReference type="Proteomes" id="UP000297608">
    <property type="component" value="Unassembled WGS sequence"/>
</dbReference>
<dbReference type="SUPFAM" id="SSF69593">
    <property type="entry name" value="Glycerol-3-phosphate (1)-acyltransferase"/>
    <property type="match status" value="1"/>
</dbReference>
<gene>
    <name evidence="5" type="ORF">E3O44_05555</name>
</gene>
<dbReference type="RefSeq" id="WP_134533352.1">
    <property type="nucleotide sequence ID" value="NZ_SOFG01000009.1"/>
</dbReference>
<dbReference type="EMBL" id="SOFG01000009">
    <property type="protein sequence ID" value="TFB88145.1"/>
    <property type="molecule type" value="Genomic_DNA"/>
</dbReference>
<organism evidence="5 6">
    <name type="scientific">Cryobacterium algoricola</name>
    <dbReference type="NCBI Taxonomy" id="1259183"/>
    <lineage>
        <taxon>Bacteria</taxon>
        <taxon>Bacillati</taxon>
        <taxon>Actinomycetota</taxon>
        <taxon>Actinomycetes</taxon>
        <taxon>Micrococcales</taxon>
        <taxon>Microbacteriaceae</taxon>
        <taxon>Cryobacterium</taxon>
    </lineage>
</organism>
<dbReference type="InterPro" id="IPR002123">
    <property type="entry name" value="Plipid/glycerol_acylTrfase"/>
</dbReference>
<dbReference type="SMART" id="SM00563">
    <property type="entry name" value="PlsC"/>
    <property type="match status" value="1"/>
</dbReference>
<keyword evidence="2 5" id="KW-0012">Acyltransferase</keyword>
<keyword evidence="6" id="KW-1185">Reference proteome</keyword>
<protein>
    <submittedName>
        <fullName evidence="5">1-acyl-sn-glycerol-3-phosphate acyltransferase</fullName>
    </submittedName>
</protein>
<accession>A0ABY2IEN5</accession>
<proteinExistence type="predicted"/>
<evidence type="ECO:0000313" key="5">
    <source>
        <dbReference type="EMBL" id="TFB88145.1"/>
    </source>
</evidence>
<dbReference type="GO" id="GO:0016746">
    <property type="term" value="F:acyltransferase activity"/>
    <property type="evidence" value="ECO:0007669"/>
    <property type="project" value="UniProtKB-KW"/>
</dbReference>
<sequence length="298" mass="32519">MTRRTSEPFYTPAIVAGRAIFGAFRLKAAATGLDNLPDSGGAVLAITHFGYADFALVEWQAWLHNRRHIRFLAKKGAFDKPVVGWLLRGMHHISVDMQAGAAAYGEAVAALRAGELLGVFPEGGVNASFTVRELKSGAVRMAKEAGVPVIPVAVWGGHRLLTKNHKPSLREAYRVPIRFAFGTSVVLDPARDAVELTAQLHGTLQAMVDELQAGYPVDGSGQWWQPRHLGGTAPTPEQAAVVEAERQRLRALKREAANRETTTRKTTTRKTTTRKTTTRKTTTTSDATTRETSRRDDA</sequence>
<dbReference type="CDD" id="cd07989">
    <property type="entry name" value="LPLAT_AGPAT-like"/>
    <property type="match status" value="1"/>
</dbReference>
<comment type="caution">
    <text evidence="5">The sequence shown here is derived from an EMBL/GenBank/DDBJ whole genome shotgun (WGS) entry which is preliminary data.</text>
</comment>
<keyword evidence="1" id="KW-0808">Transferase</keyword>
<evidence type="ECO:0000256" key="2">
    <source>
        <dbReference type="ARBA" id="ARBA00023315"/>
    </source>
</evidence>
<evidence type="ECO:0000313" key="6">
    <source>
        <dbReference type="Proteomes" id="UP000297608"/>
    </source>
</evidence>
<dbReference type="Pfam" id="PF01553">
    <property type="entry name" value="Acyltransferase"/>
    <property type="match status" value="1"/>
</dbReference>